<keyword evidence="1" id="KW-1185">Reference proteome</keyword>
<dbReference type="RefSeq" id="XP_016460288.1">
    <property type="nucleotide sequence ID" value="XM_016604802.1"/>
</dbReference>
<dbReference type="AlphaFoldDB" id="A0A1S3Z7A1"/>
<dbReference type="InterPro" id="IPR044190">
    <property type="entry name" value="THA8-like"/>
</dbReference>
<sequence length="257" mass="29462">MSSWSQCARFTAYPLDTGNNGRRLQSNTVFSSIASRTRSKCRNMRISMRDRSKNRKPLQKGRNLSIEAIQAVQALKRAKQNGESALEQVFNSKITRLLKNDLIAVLRELIRQNQCLLALKVFEEVQTEISYRPQLKLYAEMVSCLGSNGFLEEIKYLIMALKMDSSLPPDIEGFYALLESLLKFNLSSLALEVFYLMKLRGCDPDKLTFKLLINGLESNEETDLSAFVRQEAEKYYGHSLNFLDETEDDVPSLKQMY</sequence>
<organism evidence="1 2">
    <name type="scientific">Nicotiana tabacum</name>
    <name type="common">Common tobacco</name>
    <dbReference type="NCBI Taxonomy" id="4097"/>
    <lineage>
        <taxon>Eukaryota</taxon>
        <taxon>Viridiplantae</taxon>
        <taxon>Streptophyta</taxon>
        <taxon>Embryophyta</taxon>
        <taxon>Tracheophyta</taxon>
        <taxon>Spermatophyta</taxon>
        <taxon>Magnoliopsida</taxon>
        <taxon>eudicotyledons</taxon>
        <taxon>Gunneridae</taxon>
        <taxon>Pentapetalae</taxon>
        <taxon>asterids</taxon>
        <taxon>lamiids</taxon>
        <taxon>Solanales</taxon>
        <taxon>Solanaceae</taxon>
        <taxon>Nicotianoideae</taxon>
        <taxon>Nicotianeae</taxon>
        <taxon>Nicotiana</taxon>
    </lineage>
</organism>
<dbReference type="OrthoDB" id="662260at2759"/>
<dbReference type="RefSeq" id="XP_016460288.1">
    <property type="nucleotide sequence ID" value="XM_016604802.2"/>
</dbReference>
<dbReference type="GO" id="GO:0000373">
    <property type="term" value="P:Group II intron splicing"/>
    <property type="evidence" value="ECO:0007669"/>
    <property type="project" value="InterPro"/>
</dbReference>
<reference evidence="2" key="2">
    <citation type="submission" date="2025-08" db="UniProtKB">
        <authorList>
            <consortium name="RefSeq"/>
        </authorList>
    </citation>
    <scope>IDENTIFICATION</scope>
    <source>
        <tissue evidence="2">Leaf</tissue>
    </source>
</reference>
<gene>
    <name evidence="2" type="primary">LOC107783783</name>
</gene>
<dbReference type="GO" id="GO:0009658">
    <property type="term" value="P:chloroplast organization"/>
    <property type="evidence" value="ECO:0007669"/>
    <property type="project" value="InterPro"/>
</dbReference>
<name>A0A1S3Z7A1_TOBAC</name>
<dbReference type="PaxDb" id="4097-A0A1S3Z7A1"/>
<dbReference type="PANTHER" id="PTHR47594">
    <property type="entry name" value="PPR CONTAINING PLANT-LIKE PROTEIN"/>
    <property type="match status" value="1"/>
</dbReference>
<dbReference type="STRING" id="4097.A0A1S3Z7A1"/>
<dbReference type="Proteomes" id="UP000790787">
    <property type="component" value="Chromosome 5"/>
</dbReference>
<evidence type="ECO:0000313" key="2">
    <source>
        <dbReference type="RefSeq" id="XP_016460288.1"/>
    </source>
</evidence>
<reference evidence="1" key="1">
    <citation type="journal article" date="2014" name="Nat. Commun.">
        <title>The tobacco genome sequence and its comparison with those of tomato and potato.</title>
        <authorList>
            <person name="Sierro N."/>
            <person name="Battey J.N."/>
            <person name="Ouadi S."/>
            <person name="Bakaher N."/>
            <person name="Bovet L."/>
            <person name="Willig A."/>
            <person name="Goepfert S."/>
            <person name="Peitsch M.C."/>
            <person name="Ivanov N.V."/>
        </authorList>
    </citation>
    <scope>NUCLEOTIDE SEQUENCE [LARGE SCALE GENOMIC DNA]</scope>
</reference>
<dbReference type="InterPro" id="IPR011990">
    <property type="entry name" value="TPR-like_helical_dom_sf"/>
</dbReference>
<protein>
    <submittedName>
        <fullName evidence="2">Pentatricopeptide repeat-containing protein At1g62350-like</fullName>
    </submittedName>
</protein>
<dbReference type="SMR" id="A0A1S3Z7A1"/>
<dbReference type="GeneID" id="107783783"/>
<dbReference type="PANTHER" id="PTHR47594:SF4">
    <property type="entry name" value="OS04G0475500 PROTEIN"/>
    <property type="match status" value="1"/>
</dbReference>
<dbReference type="GO" id="GO:0003723">
    <property type="term" value="F:RNA binding"/>
    <property type="evidence" value="ECO:0007669"/>
    <property type="project" value="InterPro"/>
</dbReference>
<dbReference type="Gene3D" id="1.25.40.10">
    <property type="entry name" value="Tetratricopeptide repeat domain"/>
    <property type="match status" value="1"/>
</dbReference>
<proteinExistence type="predicted"/>
<accession>A0A1S3Z7A1</accession>
<dbReference type="KEGG" id="nta:107783783"/>
<dbReference type="OMA" id="WYKPQVS"/>
<evidence type="ECO:0000313" key="1">
    <source>
        <dbReference type="Proteomes" id="UP000790787"/>
    </source>
</evidence>